<dbReference type="KEGG" id="apb:SAR116_2438"/>
<dbReference type="InterPro" id="IPR001123">
    <property type="entry name" value="LeuE-type"/>
</dbReference>
<keyword evidence="8" id="KW-1185">Reference proteome</keyword>
<keyword evidence="4 6" id="KW-1133">Transmembrane helix</keyword>
<feature type="transmembrane region" description="Helical" evidence="6">
    <location>
        <begin position="6"/>
        <end position="30"/>
    </location>
</feature>
<evidence type="ECO:0000313" key="7">
    <source>
        <dbReference type="EMBL" id="ADE40681.1"/>
    </source>
</evidence>
<dbReference type="EC" id="1.10.3.-" evidence="7"/>
<keyword evidence="2" id="KW-1003">Cell membrane</keyword>
<dbReference type="EMBL" id="CP001751">
    <property type="protein sequence ID" value="ADE40681.1"/>
    <property type="molecule type" value="Genomic_DNA"/>
</dbReference>
<dbReference type="OrthoDB" id="9804822at2"/>
<organism evidence="7 8">
    <name type="scientific">Puniceispirillum marinum (strain IMCC1322)</name>
    <dbReference type="NCBI Taxonomy" id="488538"/>
    <lineage>
        <taxon>Bacteria</taxon>
        <taxon>Pseudomonadati</taxon>
        <taxon>Pseudomonadota</taxon>
        <taxon>Alphaproteobacteria</taxon>
        <taxon>Candidatus Puniceispirillales</taxon>
        <taxon>Candidatus Puniceispirillaceae</taxon>
        <taxon>Candidatus Puniceispirillum</taxon>
    </lineage>
</organism>
<dbReference type="Pfam" id="PF01810">
    <property type="entry name" value="LysE"/>
    <property type="match status" value="1"/>
</dbReference>
<gene>
    <name evidence="7" type="ordered locus">SAR116_2438</name>
</gene>
<evidence type="ECO:0000256" key="3">
    <source>
        <dbReference type="ARBA" id="ARBA00022692"/>
    </source>
</evidence>
<name>D5BQG3_PUNMI</name>
<evidence type="ECO:0000256" key="4">
    <source>
        <dbReference type="ARBA" id="ARBA00022989"/>
    </source>
</evidence>
<feature type="transmembrane region" description="Helical" evidence="6">
    <location>
        <begin position="62"/>
        <end position="86"/>
    </location>
</feature>
<keyword evidence="5 6" id="KW-0472">Membrane</keyword>
<dbReference type="STRING" id="488538.SAR116_2438"/>
<dbReference type="GO" id="GO:0005886">
    <property type="term" value="C:plasma membrane"/>
    <property type="evidence" value="ECO:0007669"/>
    <property type="project" value="UniProtKB-SubCell"/>
</dbReference>
<accession>D5BQG3</accession>
<dbReference type="eggNOG" id="COG1280">
    <property type="taxonomic scope" value="Bacteria"/>
</dbReference>
<protein>
    <submittedName>
        <fullName evidence="7">Export protein (LysE)</fullName>
        <ecNumber evidence="7">1.10.3.-</ecNumber>
    </submittedName>
</protein>
<feature type="transmembrane region" description="Helical" evidence="6">
    <location>
        <begin position="150"/>
        <end position="175"/>
    </location>
</feature>
<reference evidence="7 8" key="1">
    <citation type="journal article" date="2010" name="J. Bacteriol.">
        <title>Complete genome sequence of "Candidatus Puniceispirillum marinum" IMCC1322, a representative of the SAR116 clade in the Alphaproteobacteria.</title>
        <authorList>
            <person name="Oh H.M."/>
            <person name="Kwon K.K."/>
            <person name="Kang I."/>
            <person name="Kang S.G."/>
            <person name="Lee J.H."/>
            <person name="Kim S.J."/>
            <person name="Cho J.C."/>
        </authorList>
    </citation>
    <scope>NUCLEOTIDE SEQUENCE [LARGE SCALE GENOMIC DNA]</scope>
    <source>
        <strain evidence="7 8">IMCC1322</strain>
    </source>
</reference>
<comment type="subcellular location">
    <subcellularLocation>
        <location evidence="1">Cell membrane</location>
        <topology evidence="1">Multi-pass membrane protein</topology>
    </subcellularLocation>
</comment>
<keyword evidence="7" id="KW-0560">Oxidoreductase</keyword>
<evidence type="ECO:0000256" key="5">
    <source>
        <dbReference type="ARBA" id="ARBA00023136"/>
    </source>
</evidence>
<feature type="transmembrane region" description="Helical" evidence="6">
    <location>
        <begin position="187"/>
        <end position="206"/>
    </location>
</feature>
<proteinExistence type="predicted"/>
<dbReference type="GO" id="GO:0015171">
    <property type="term" value="F:amino acid transmembrane transporter activity"/>
    <property type="evidence" value="ECO:0007669"/>
    <property type="project" value="TreeGrafter"/>
</dbReference>
<dbReference type="Proteomes" id="UP000007460">
    <property type="component" value="Chromosome"/>
</dbReference>
<dbReference type="PANTHER" id="PTHR30086">
    <property type="entry name" value="ARGININE EXPORTER PROTEIN ARGO"/>
    <property type="match status" value="1"/>
</dbReference>
<dbReference type="GO" id="GO:0016491">
    <property type="term" value="F:oxidoreductase activity"/>
    <property type="evidence" value="ECO:0007669"/>
    <property type="project" value="UniProtKB-KW"/>
</dbReference>
<evidence type="ECO:0000256" key="6">
    <source>
        <dbReference type="SAM" id="Phobius"/>
    </source>
</evidence>
<evidence type="ECO:0000313" key="8">
    <source>
        <dbReference type="Proteomes" id="UP000007460"/>
    </source>
</evidence>
<sequence>MLFHDWISLGFICLMGAMSPGPSLLVILACMREGGKASGFMASIGHGIGVSLYALASATGLGLLLLASPVALGVLQFLGACFLFYVGWKLFSSALRPASLDADTKALPLGHMFRDGFLIAIFNPKIAIFFLSVFSQFLSPGQSSLVHVQMALVAGTIDTLVYIGVVLLASSPVVNRLLIGPNRYRDLSIGSFLMVVSMGLVFKQLYS</sequence>
<feature type="transmembrane region" description="Helical" evidence="6">
    <location>
        <begin position="37"/>
        <end position="56"/>
    </location>
</feature>
<dbReference type="AlphaFoldDB" id="D5BQG3"/>
<keyword evidence="3 6" id="KW-0812">Transmembrane</keyword>
<evidence type="ECO:0000256" key="1">
    <source>
        <dbReference type="ARBA" id="ARBA00004651"/>
    </source>
</evidence>
<dbReference type="PANTHER" id="PTHR30086:SF16">
    <property type="entry name" value="AMINO ACID EFFLUX PERMEASE RHTB FAMILY"/>
    <property type="match status" value="1"/>
</dbReference>
<evidence type="ECO:0000256" key="2">
    <source>
        <dbReference type="ARBA" id="ARBA00022475"/>
    </source>
</evidence>
<feature type="transmembrane region" description="Helical" evidence="6">
    <location>
        <begin position="117"/>
        <end position="138"/>
    </location>
</feature>
<dbReference type="HOGENOM" id="CLU_079569_0_1_5"/>